<protein>
    <submittedName>
        <fullName evidence="1">Uncharacterized protein</fullName>
    </submittedName>
</protein>
<gene>
    <name evidence="1" type="ORF">SAMN02927914_00953</name>
</gene>
<evidence type="ECO:0000313" key="1">
    <source>
        <dbReference type="EMBL" id="SDA50922.1"/>
    </source>
</evidence>
<dbReference type="AlphaFoldDB" id="A0A1G5VYI7"/>
<accession>A0A1G5VYI7</accession>
<reference evidence="1 2" key="1">
    <citation type="submission" date="2016-10" db="EMBL/GenBank/DDBJ databases">
        <authorList>
            <person name="de Groot N.N."/>
        </authorList>
    </citation>
    <scope>NUCLEOTIDE SEQUENCE [LARGE SCALE GENOMIC DNA]</scope>
    <source>
        <strain evidence="1 2">CGMCC 1.12097</strain>
    </source>
</reference>
<proteinExistence type="predicted"/>
<dbReference type="STRING" id="1165689.SAMN02927914_00953"/>
<evidence type="ECO:0000313" key="2">
    <source>
        <dbReference type="Proteomes" id="UP000198588"/>
    </source>
</evidence>
<organism evidence="1 2">
    <name type="scientific">Mesorhizobium qingshengii</name>
    <dbReference type="NCBI Taxonomy" id="1165689"/>
    <lineage>
        <taxon>Bacteria</taxon>
        <taxon>Pseudomonadati</taxon>
        <taxon>Pseudomonadota</taxon>
        <taxon>Alphaproteobacteria</taxon>
        <taxon>Hyphomicrobiales</taxon>
        <taxon>Phyllobacteriaceae</taxon>
        <taxon>Mesorhizobium</taxon>
    </lineage>
</organism>
<dbReference type="EMBL" id="FMXM01000003">
    <property type="protein sequence ID" value="SDA50922.1"/>
    <property type="molecule type" value="Genomic_DNA"/>
</dbReference>
<sequence length="96" mass="10800">MTLTFIVDALHDHQTVLGGDGGFSDDPSSEVLAASRPVGRGPLLGRVLRRIASVLFPSLRKSRRRLPPQDDYLRRDVGLPELEELPQYWDFTRSGR</sequence>
<name>A0A1G5VYI7_9HYPH</name>
<dbReference type="Proteomes" id="UP000198588">
    <property type="component" value="Unassembled WGS sequence"/>
</dbReference>